<dbReference type="PANTHER" id="PTHR24220:SF686">
    <property type="entry name" value="BLL7988 PROTEIN"/>
    <property type="match status" value="1"/>
</dbReference>
<dbReference type="InterPro" id="IPR027417">
    <property type="entry name" value="P-loop_NTPase"/>
</dbReference>
<dbReference type="PROSITE" id="PS50893">
    <property type="entry name" value="ABC_TRANSPORTER_2"/>
    <property type="match status" value="1"/>
</dbReference>
<evidence type="ECO:0000313" key="5">
    <source>
        <dbReference type="EMBL" id="AIY89081.1"/>
    </source>
</evidence>
<reference evidence="5 6" key="1">
    <citation type="journal article" date="2015" name="Appl. Environ. Microbiol.">
        <title>The Geoglobus acetivorans genome: Fe(III) reduction, acetate utilization, autotrophic growth, and degradation of aromatic compounds in a hyperthermophilic archaeon.</title>
        <authorList>
            <person name="Mardanov A.V."/>
            <person name="Slododkina G.B."/>
            <person name="Slobodkin A.I."/>
            <person name="Beletsky A.V."/>
            <person name="Gavrilov S.N."/>
            <person name="Kublanov I.V."/>
            <person name="Bonch-Osmolovskaya E.A."/>
            <person name="Skryabin K.G."/>
            <person name="Ravin N.V."/>
        </authorList>
    </citation>
    <scope>NUCLEOTIDE SEQUENCE [LARGE SCALE GENOMIC DNA]</scope>
    <source>
        <strain evidence="5 6">SBH6</strain>
    </source>
</reference>
<dbReference type="Pfam" id="PF00005">
    <property type="entry name" value="ABC_tran"/>
    <property type="match status" value="1"/>
</dbReference>
<dbReference type="PANTHER" id="PTHR24220">
    <property type="entry name" value="IMPORT ATP-BINDING PROTEIN"/>
    <property type="match status" value="1"/>
</dbReference>
<evidence type="ECO:0000313" key="6">
    <source>
        <dbReference type="Proteomes" id="UP000030624"/>
    </source>
</evidence>
<dbReference type="Gene3D" id="3.40.50.300">
    <property type="entry name" value="P-loop containing nucleotide triphosphate hydrolases"/>
    <property type="match status" value="1"/>
</dbReference>
<dbReference type="RefSeq" id="WP_048090151.1">
    <property type="nucleotide sequence ID" value="NZ_CP009552.1"/>
</dbReference>
<dbReference type="EMBL" id="CP009552">
    <property type="protein sequence ID" value="AIY89081.1"/>
    <property type="molecule type" value="Genomic_DNA"/>
</dbReference>
<dbReference type="KEGG" id="gac:GACE_0018"/>
<dbReference type="InterPro" id="IPR015854">
    <property type="entry name" value="ABC_transpr_LolD-like"/>
</dbReference>
<dbReference type="Proteomes" id="UP000030624">
    <property type="component" value="Chromosome"/>
</dbReference>
<accession>A0A0A7GDN5</accession>
<dbReference type="GO" id="GO:0005524">
    <property type="term" value="F:ATP binding"/>
    <property type="evidence" value="ECO:0007669"/>
    <property type="project" value="UniProtKB-KW"/>
</dbReference>
<dbReference type="SMART" id="SM00382">
    <property type="entry name" value="AAA"/>
    <property type="match status" value="1"/>
</dbReference>
<organism evidence="5 6">
    <name type="scientific">Geoglobus acetivorans</name>
    <dbReference type="NCBI Taxonomy" id="565033"/>
    <lineage>
        <taxon>Archaea</taxon>
        <taxon>Methanobacteriati</taxon>
        <taxon>Methanobacteriota</taxon>
        <taxon>Archaeoglobi</taxon>
        <taxon>Archaeoglobales</taxon>
        <taxon>Archaeoglobaceae</taxon>
        <taxon>Geoglobus</taxon>
    </lineage>
</organism>
<evidence type="ECO:0000256" key="3">
    <source>
        <dbReference type="ARBA" id="ARBA00022840"/>
    </source>
</evidence>
<dbReference type="InterPro" id="IPR017911">
    <property type="entry name" value="MacB-like_ATP-bd"/>
</dbReference>
<dbReference type="InterPro" id="IPR003439">
    <property type="entry name" value="ABC_transporter-like_ATP-bd"/>
</dbReference>
<dbReference type="HOGENOM" id="CLU_000604_1_22_2"/>
<dbReference type="GO" id="GO:0005886">
    <property type="term" value="C:plasma membrane"/>
    <property type="evidence" value="ECO:0007669"/>
    <property type="project" value="TreeGrafter"/>
</dbReference>
<dbReference type="CDD" id="cd03255">
    <property type="entry name" value="ABC_MJ0796_LolCDE_FtsE"/>
    <property type="match status" value="1"/>
</dbReference>
<dbReference type="GO" id="GO:0022857">
    <property type="term" value="F:transmembrane transporter activity"/>
    <property type="evidence" value="ECO:0007669"/>
    <property type="project" value="TreeGrafter"/>
</dbReference>
<keyword evidence="2" id="KW-0547">Nucleotide-binding</keyword>
<keyword evidence="1" id="KW-0813">Transport</keyword>
<dbReference type="InterPro" id="IPR003593">
    <property type="entry name" value="AAA+_ATPase"/>
</dbReference>
<protein>
    <submittedName>
        <fullName evidence="5">ABC transporter, ATP-binding protein</fullName>
    </submittedName>
</protein>
<dbReference type="PROSITE" id="PS00211">
    <property type="entry name" value="ABC_TRANSPORTER_1"/>
    <property type="match status" value="1"/>
</dbReference>
<dbReference type="GO" id="GO:0098796">
    <property type="term" value="C:membrane protein complex"/>
    <property type="evidence" value="ECO:0007669"/>
    <property type="project" value="UniProtKB-ARBA"/>
</dbReference>
<gene>
    <name evidence="5" type="ORF">GACE_0018</name>
</gene>
<dbReference type="SUPFAM" id="SSF52540">
    <property type="entry name" value="P-loop containing nucleoside triphosphate hydrolases"/>
    <property type="match status" value="1"/>
</dbReference>
<proteinExistence type="predicted"/>
<dbReference type="GeneID" id="24796624"/>
<keyword evidence="3 5" id="KW-0067">ATP-binding</keyword>
<name>A0A0A7GDN5_GEOAI</name>
<dbReference type="STRING" id="565033.GACE_0018"/>
<dbReference type="AlphaFoldDB" id="A0A0A7GDN5"/>
<dbReference type="eggNOG" id="arCOG00922">
    <property type="taxonomic scope" value="Archaea"/>
</dbReference>
<evidence type="ECO:0000256" key="2">
    <source>
        <dbReference type="ARBA" id="ARBA00022741"/>
    </source>
</evidence>
<dbReference type="GO" id="GO:0016887">
    <property type="term" value="F:ATP hydrolysis activity"/>
    <property type="evidence" value="ECO:0007669"/>
    <property type="project" value="InterPro"/>
</dbReference>
<dbReference type="FunFam" id="3.40.50.300:FF:000032">
    <property type="entry name" value="Export ABC transporter ATP-binding protein"/>
    <property type="match status" value="1"/>
</dbReference>
<evidence type="ECO:0000256" key="1">
    <source>
        <dbReference type="ARBA" id="ARBA00022448"/>
    </source>
</evidence>
<sequence length="233" mass="26089">MSLISLEDVWKTYRMDRVEVHALRGATLEVGEGEFVVILGPSGSGKTTLLNIIGGIDLPTKGKVYFRGRDISKLDDRELTLHRRKNVGFVFQFFNLLPTLTARENVMIAQELVDNSRDVDEVLEFVGLGDRASHFPSELSGGEQQRVAIARALVKNPPLILADEPTGSLDLETGKRVLRVMRDINRESKITFILVTHNSVIGEMADKIVRLRDGKVADIKINESPLEPEELEW</sequence>
<evidence type="ECO:0000259" key="4">
    <source>
        <dbReference type="PROSITE" id="PS50893"/>
    </source>
</evidence>
<feature type="domain" description="ABC transporter" evidence="4">
    <location>
        <begin position="4"/>
        <end position="233"/>
    </location>
</feature>
<dbReference type="InterPro" id="IPR017871">
    <property type="entry name" value="ABC_transporter-like_CS"/>
</dbReference>